<evidence type="ECO:0000256" key="1">
    <source>
        <dbReference type="SAM" id="Phobius"/>
    </source>
</evidence>
<dbReference type="AlphaFoldDB" id="A0A6C0CY29"/>
<name>A0A6C0CY29_9ZZZZ</name>
<organism evidence="3">
    <name type="scientific">viral metagenome</name>
    <dbReference type="NCBI Taxonomy" id="1070528"/>
    <lineage>
        <taxon>unclassified sequences</taxon>
        <taxon>metagenomes</taxon>
        <taxon>organismal metagenomes</taxon>
    </lineage>
</organism>
<keyword evidence="1" id="KW-1133">Transmembrane helix</keyword>
<dbReference type="EMBL" id="MN739494">
    <property type="protein sequence ID" value="QHT08375.1"/>
    <property type="molecule type" value="Genomic_DNA"/>
</dbReference>
<keyword evidence="1" id="KW-0472">Membrane</keyword>
<feature type="domain" description="Minor capsid protein P9 transmembrane helices" evidence="2">
    <location>
        <begin position="7"/>
        <end position="75"/>
    </location>
</feature>
<sequence length="246" mass="28388">MTSYIPFWANDPTVLFNKDYILQMWPLQTMSFDEKLNAISRLIVVLSILGFIITKSIRFLVIGIITLAIIYFVYKMRKQKIVKELLNKDDKEGFENISKKGYLQQPSEVKITNPETLEAYLKSDFEPTNKKNPLGNVLLTDIMDNPQRKAAPPSFNTEVYEDINSSTKKMIQSLNPEIKNTNKQLFGDLGEKFEFDQSMWQYYSTPNTKIPNDQGAFADFLYGDMPSCRGGDDVACVKDNFRYTLY</sequence>
<keyword evidence="1" id="KW-0812">Transmembrane</keyword>
<dbReference type="InterPro" id="IPR043915">
    <property type="entry name" value="P9_TM"/>
</dbReference>
<evidence type="ECO:0000313" key="3">
    <source>
        <dbReference type="EMBL" id="QHT08375.1"/>
    </source>
</evidence>
<proteinExistence type="predicted"/>
<reference evidence="3" key="1">
    <citation type="journal article" date="2020" name="Nature">
        <title>Giant virus diversity and host interactions through global metagenomics.</title>
        <authorList>
            <person name="Schulz F."/>
            <person name="Roux S."/>
            <person name="Paez-Espino D."/>
            <person name="Jungbluth S."/>
            <person name="Walsh D.A."/>
            <person name="Denef V.J."/>
            <person name="McMahon K.D."/>
            <person name="Konstantinidis K.T."/>
            <person name="Eloe-Fadrosh E.A."/>
            <person name="Kyrpides N.C."/>
            <person name="Woyke T."/>
        </authorList>
    </citation>
    <scope>NUCLEOTIDE SEQUENCE</scope>
    <source>
        <strain evidence="3">GVMAG-M-3300022752-66</strain>
    </source>
</reference>
<feature type="transmembrane region" description="Helical" evidence="1">
    <location>
        <begin position="42"/>
        <end position="74"/>
    </location>
</feature>
<accession>A0A6C0CY29</accession>
<evidence type="ECO:0000259" key="2">
    <source>
        <dbReference type="Pfam" id="PF19066"/>
    </source>
</evidence>
<dbReference type="Pfam" id="PF19066">
    <property type="entry name" value="P9_TM"/>
    <property type="match status" value="1"/>
</dbReference>
<protein>
    <recommendedName>
        <fullName evidence="2">Minor capsid protein P9 transmembrane helices domain-containing protein</fullName>
    </recommendedName>
</protein>